<organism evidence="1 2">
    <name type="scientific">Paraphaeosphaeria sporulosa</name>
    <dbReference type="NCBI Taxonomy" id="1460663"/>
    <lineage>
        <taxon>Eukaryota</taxon>
        <taxon>Fungi</taxon>
        <taxon>Dikarya</taxon>
        <taxon>Ascomycota</taxon>
        <taxon>Pezizomycotina</taxon>
        <taxon>Dothideomycetes</taxon>
        <taxon>Pleosporomycetidae</taxon>
        <taxon>Pleosporales</taxon>
        <taxon>Massarineae</taxon>
        <taxon>Didymosphaeriaceae</taxon>
        <taxon>Paraphaeosphaeria</taxon>
    </lineage>
</organism>
<sequence length="448" mass="51182">MAHQAHAIPWHTLTSNLVYLHRTPCNQGTTNLYLRKTKDPNQVKQIRHFVRGFARALSAYATIERTKYTPDPTPPDDLDEILISDAAVRKMAKTVLKYKTDDNWSFRGPSENTFTPPPSLPLDSILTPYERSAKSFVWNTMPGEGDMFPELRETCEQTKALLMYGEMDTLFRLAAHADVWFSRMWCEEGWANSHGFGLSKLLDSTLQSYIVLNVISLRPELYDRASRSAYIAKEKAARRTTYAEADYDYRLTAAYQGMLLSCTGVPYGFCSDAHTFPHREFFGVKRGMYRHNYSDTPFERWQKTHLGTQRVEELVCSAFKGVHVPGKGDVAAVINMLGSKGLPVELALQILATAEYEPVGRLPIRDDPFHAANAEELKKYISYCWKLLVRLEMLYKESVHGLTLDWEAEVSHALYRLFNMGGPSLFTNVFPEDHYYFSSVRPRILLAT</sequence>
<accession>A0A177CWX1</accession>
<gene>
    <name evidence="1" type="ORF">CC84DRAFT_1159429</name>
</gene>
<dbReference type="AlphaFoldDB" id="A0A177CWX1"/>
<evidence type="ECO:0000313" key="1">
    <source>
        <dbReference type="EMBL" id="OAG12045.1"/>
    </source>
</evidence>
<proteinExistence type="predicted"/>
<dbReference type="Proteomes" id="UP000077069">
    <property type="component" value="Unassembled WGS sequence"/>
</dbReference>
<protein>
    <submittedName>
        <fullName evidence="1">Uncharacterized protein</fullName>
    </submittedName>
</protein>
<dbReference type="EMBL" id="KV441548">
    <property type="protein sequence ID" value="OAG12045.1"/>
    <property type="molecule type" value="Genomic_DNA"/>
</dbReference>
<keyword evidence="2" id="KW-1185">Reference proteome</keyword>
<reference evidence="1 2" key="1">
    <citation type="submission" date="2016-05" db="EMBL/GenBank/DDBJ databases">
        <title>Comparative analysis of secretome profiles of manganese(II)-oxidizing ascomycete fungi.</title>
        <authorList>
            <consortium name="DOE Joint Genome Institute"/>
            <person name="Zeiner C.A."/>
            <person name="Purvine S.O."/>
            <person name="Zink E.M."/>
            <person name="Wu S."/>
            <person name="Pasa-Tolic L."/>
            <person name="Chaput D.L."/>
            <person name="Haridas S."/>
            <person name="Grigoriev I.V."/>
            <person name="Santelli C.M."/>
            <person name="Hansel C.M."/>
        </authorList>
    </citation>
    <scope>NUCLEOTIDE SEQUENCE [LARGE SCALE GENOMIC DNA]</scope>
    <source>
        <strain evidence="1 2">AP3s5-JAC2a</strain>
    </source>
</reference>
<dbReference type="InParanoid" id="A0A177CWX1"/>
<dbReference type="GeneID" id="28760715"/>
<dbReference type="RefSeq" id="XP_018042410.1">
    <property type="nucleotide sequence ID" value="XM_018177229.1"/>
</dbReference>
<dbReference type="OrthoDB" id="3204049at2759"/>
<name>A0A177CWX1_9PLEO</name>
<evidence type="ECO:0000313" key="2">
    <source>
        <dbReference type="Proteomes" id="UP000077069"/>
    </source>
</evidence>